<feature type="region of interest" description="Disordered" evidence="6">
    <location>
        <begin position="84"/>
        <end position="107"/>
    </location>
</feature>
<dbReference type="InParanoid" id="I3EJW1"/>
<sequence length="107" mass="12991">MKKRQTNYKERGQLAERRSLGVLEKKRHFLKRSTAEKAREEKIQLIKKLAAESNPDEFNHFMYKYKRSGVRLIRKDKVYEKDQNLQEPEELPEELPMKKPERIIFTE</sequence>
<evidence type="ECO:0000256" key="5">
    <source>
        <dbReference type="ARBA" id="ARBA00023242"/>
    </source>
</evidence>
<organism evidence="7 8">
    <name type="scientific">Nematocida parisii (strain ERTm3)</name>
    <name type="common">Nematode killer fungus</name>
    <dbReference type="NCBI Taxonomy" id="935791"/>
    <lineage>
        <taxon>Eukaryota</taxon>
        <taxon>Fungi</taxon>
        <taxon>Fungi incertae sedis</taxon>
        <taxon>Microsporidia</taxon>
        <taxon>Nematocida</taxon>
    </lineage>
</organism>
<evidence type="ECO:0000256" key="6">
    <source>
        <dbReference type="SAM" id="MobiDB-lite"/>
    </source>
</evidence>
<dbReference type="Proteomes" id="UP000002872">
    <property type="component" value="Unassembled WGS sequence"/>
</dbReference>
<gene>
    <name evidence="7" type="ORF">NEQG_00278</name>
</gene>
<evidence type="ECO:0000313" key="8">
    <source>
        <dbReference type="Proteomes" id="UP000002872"/>
    </source>
</evidence>
<dbReference type="EMBL" id="GL870876">
    <property type="protein sequence ID" value="EIJ89508.1"/>
    <property type="molecule type" value="Genomic_DNA"/>
</dbReference>
<keyword evidence="8" id="KW-1185">Reference proteome</keyword>
<evidence type="ECO:0000256" key="1">
    <source>
        <dbReference type="ARBA" id="ARBA00004099"/>
    </source>
</evidence>
<dbReference type="Pfam" id="PF03998">
    <property type="entry name" value="Utp11"/>
    <property type="match status" value="1"/>
</dbReference>
<dbReference type="AlphaFoldDB" id="I3EJW1"/>
<reference evidence="7" key="1">
    <citation type="submission" date="2011-01" db="EMBL/GenBank/DDBJ databases">
        <title>The Genome Sequence of Nematocida parisii strain ERTm3.</title>
        <authorList>
            <consortium name="The Broad Institute Genome Sequencing Platform"/>
            <consortium name="The Broad Institute Genome Sequencing Center for Infectious Disease"/>
            <person name="Cuomo C."/>
            <person name="Troemel E."/>
            <person name="Young S.K."/>
            <person name="Zeng Q."/>
            <person name="Gargeya S."/>
            <person name="Fitzgerald M."/>
            <person name="Haas B."/>
            <person name="Abouelleil A."/>
            <person name="Alvarado L."/>
            <person name="Arachchi H.M."/>
            <person name="Berlin A."/>
            <person name="Chapman S.B."/>
            <person name="Gearin G."/>
            <person name="Goldberg J."/>
            <person name="Griggs A."/>
            <person name="Gujja S."/>
            <person name="Hansen M."/>
            <person name="Heiman D."/>
            <person name="Howarth C."/>
            <person name="Larimer J."/>
            <person name="Lui A."/>
            <person name="MacDonald P.J.P."/>
            <person name="McCowen C."/>
            <person name="Montmayeur A."/>
            <person name="Murphy C."/>
            <person name="Neiman D."/>
            <person name="Pearson M."/>
            <person name="Priest M."/>
            <person name="Roberts A."/>
            <person name="Saif S."/>
            <person name="Shea T."/>
            <person name="Sisk P."/>
            <person name="Stolte C."/>
            <person name="Sykes S."/>
            <person name="Wortman J."/>
            <person name="Nusbaum C."/>
            <person name="Birren B."/>
        </authorList>
    </citation>
    <scope>NUCLEOTIDE SEQUENCE</scope>
    <source>
        <strain evidence="7">ERTm3</strain>
    </source>
</reference>
<name>I3EJW1_NEMP3</name>
<comment type="similarity">
    <text evidence="3">Belongs to the UTP11 family.</text>
</comment>
<dbReference type="PANTHER" id="PTHR12838">
    <property type="entry name" value="U3 SMALL NUCLEOLAR RNA-ASSOCIATED PROTEIN 11"/>
    <property type="match status" value="1"/>
</dbReference>
<evidence type="ECO:0000313" key="7">
    <source>
        <dbReference type="EMBL" id="EIJ89508.1"/>
    </source>
</evidence>
<dbReference type="STRING" id="935791.I3EJW1"/>
<dbReference type="PANTHER" id="PTHR12838:SF0">
    <property type="entry name" value="U3 SMALL NUCLEOLAR RNA-ASSOCIATED PROTEIN 11-RELATED"/>
    <property type="match status" value="1"/>
</dbReference>
<keyword evidence="5" id="KW-0539">Nucleus</keyword>
<evidence type="ECO:0000256" key="3">
    <source>
        <dbReference type="ARBA" id="ARBA00008105"/>
    </source>
</evidence>
<proteinExistence type="inferred from homology"/>
<evidence type="ECO:0000256" key="4">
    <source>
        <dbReference type="ARBA" id="ARBA00022552"/>
    </source>
</evidence>
<dbReference type="HOGENOM" id="CLU_2210683_0_0_1"/>
<evidence type="ECO:0000256" key="2">
    <source>
        <dbReference type="ARBA" id="ARBA00004604"/>
    </source>
</evidence>
<comment type="subcellular location">
    <subcellularLocation>
        <location evidence="2">Nucleus</location>
        <location evidence="2">Nucleolus</location>
    </subcellularLocation>
</comment>
<protein>
    <recommendedName>
        <fullName evidence="9">U3 small nucleolar RNA-associated protein 11</fullName>
    </recommendedName>
</protein>
<dbReference type="InterPro" id="IPR007144">
    <property type="entry name" value="SSU_processome_Utp11"/>
</dbReference>
<comment type="function">
    <text evidence="1">Involved in nucleolar processing of pre-18S ribosomal RNA.</text>
</comment>
<dbReference type="OMA" id="DEFNHFM"/>
<evidence type="ECO:0008006" key="9">
    <source>
        <dbReference type="Google" id="ProtNLM"/>
    </source>
</evidence>
<feature type="compositionally biased region" description="Basic and acidic residues" evidence="6">
    <location>
        <begin position="95"/>
        <end position="107"/>
    </location>
</feature>
<keyword evidence="4" id="KW-0698">rRNA processing</keyword>
<dbReference type="OrthoDB" id="29058at2759"/>
<dbReference type="VEuPathDB" id="MicrosporidiaDB:NEQG_00278"/>
<dbReference type="GO" id="GO:0006364">
    <property type="term" value="P:rRNA processing"/>
    <property type="evidence" value="ECO:0007669"/>
    <property type="project" value="UniProtKB-KW"/>
</dbReference>
<dbReference type="GO" id="GO:0032040">
    <property type="term" value="C:small-subunit processome"/>
    <property type="evidence" value="ECO:0007669"/>
    <property type="project" value="InterPro"/>
</dbReference>
<accession>I3EJW1</accession>